<dbReference type="Proteomes" id="UP001167796">
    <property type="component" value="Unassembled WGS sequence"/>
</dbReference>
<evidence type="ECO:0000313" key="1">
    <source>
        <dbReference type="EMBL" id="MDO7847601.1"/>
    </source>
</evidence>
<reference evidence="1" key="1">
    <citation type="submission" date="2023-07" db="EMBL/GenBank/DDBJ databases">
        <authorList>
            <person name="Kim M.K."/>
        </authorList>
    </citation>
    <scope>NUCLEOTIDE SEQUENCE</scope>
    <source>
        <strain evidence="1">M29</strain>
    </source>
</reference>
<dbReference type="EMBL" id="JAUQSX010000007">
    <property type="protein sequence ID" value="MDO7847601.1"/>
    <property type="molecule type" value="Genomic_DNA"/>
</dbReference>
<sequence length="130" mass="14165">MVTITPEIIQAEIENLETIIPASDYHIVLLPVTEEKTTSGITLDQTTINSQKAKVAEKYIPIVKANPNIGEVKTGMGLLPQVDMVKGATRQEGIQAVAPWTLLPLPIPVTKGVVYAVIHHTRCLAFQINN</sequence>
<name>A0ABT9ACM5_9BACT</name>
<gene>
    <name evidence="1" type="ORF">Q5H92_14630</name>
</gene>
<accession>A0ABT9ACM5</accession>
<comment type="caution">
    <text evidence="1">The sequence shown here is derived from an EMBL/GenBank/DDBJ whole genome shotgun (WGS) entry which is preliminary data.</text>
</comment>
<protein>
    <submittedName>
        <fullName evidence="1">Uncharacterized protein</fullName>
    </submittedName>
</protein>
<organism evidence="1 2">
    <name type="scientific">Hymenobacter mellowenesis</name>
    <dbReference type="NCBI Taxonomy" id="3063995"/>
    <lineage>
        <taxon>Bacteria</taxon>
        <taxon>Pseudomonadati</taxon>
        <taxon>Bacteroidota</taxon>
        <taxon>Cytophagia</taxon>
        <taxon>Cytophagales</taxon>
        <taxon>Hymenobacteraceae</taxon>
        <taxon>Hymenobacter</taxon>
    </lineage>
</organism>
<dbReference type="RefSeq" id="WP_305012278.1">
    <property type="nucleotide sequence ID" value="NZ_JAUQSX010000007.1"/>
</dbReference>
<proteinExistence type="predicted"/>
<keyword evidence="2" id="KW-1185">Reference proteome</keyword>
<evidence type="ECO:0000313" key="2">
    <source>
        <dbReference type="Proteomes" id="UP001167796"/>
    </source>
</evidence>